<sequence length="432" mass="49115">MKIISKQIVKPAEETWRGIMPLSVLDQIAEVTSSSHIYFYNKPIQEKWVNPSNNKIIDTLKESLSRVLVPFYPLAGRLSWVGGGRLKLECNGMGAEFIEVESSEKIADLGDLYSCSEKFRYLQPHLDYYKKPIQELPVLAVQVTRFACGGLSVGICMSHVVVDGKSAFYFTEEWARLARGEPLEKQPLLDRRVLQAENVDDECTTKAQVLQGQNLSIFSQLCVNEKGDNTNYNKVDTYKNVTPTLLFLTKDEIERLKKVATNKKIIENGNNKRPYSRFEVISSHVWRCVTKARELDDEDITTLVVSVDTRPRLDPPLPSREETSKVNNEYVMDYIKFFKNQESLTKYQFMDDLGKVECLSILDNDQTVGVVSWLNLGGFGIDFGWGKEFHMGPPLVYASDGDVLITQKDDGTVVVRVCVQSNLKFQEYISIM</sequence>
<name>A0A803LC77_CHEQI</name>
<dbReference type="GO" id="GO:0016747">
    <property type="term" value="F:acyltransferase activity, transferring groups other than amino-acyl groups"/>
    <property type="evidence" value="ECO:0007669"/>
    <property type="project" value="TreeGrafter"/>
</dbReference>
<evidence type="ECO:0000256" key="1">
    <source>
        <dbReference type="ARBA" id="ARBA00009861"/>
    </source>
</evidence>
<keyword evidence="3" id="KW-1185">Reference proteome</keyword>
<accession>A0A803LC77</accession>
<protein>
    <submittedName>
        <fullName evidence="2">Uncharacterized protein</fullName>
    </submittedName>
</protein>
<dbReference type="PANTHER" id="PTHR31642:SF324">
    <property type="entry name" value="SPERMIDINE HYDROXYCINNAMOYL TRANSFERASE"/>
    <property type="match status" value="1"/>
</dbReference>
<dbReference type="Gene3D" id="3.30.559.10">
    <property type="entry name" value="Chloramphenicol acetyltransferase-like domain"/>
    <property type="match status" value="3"/>
</dbReference>
<evidence type="ECO:0000313" key="2">
    <source>
        <dbReference type="EnsemblPlants" id="AUR62009466-RA:cds"/>
    </source>
</evidence>
<dbReference type="EnsemblPlants" id="AUR62009466-RA">
    <property type="protein sequence ID" value="AUR62009466-RA:cds"/>
    <property type="gene ID" value="AUR62009466"/>
</dbReference>
<organism evidence="2 3">
    <name type="scientific">Chenopodium quinoa</name>
    <name type="common">Quinoa</name>
    <dbReference type="NCBI Taxonomy" id="63459"/>
    <lineage>
        <taxon>Eukaryota</taxon>
        <taxon>Viridiplantae</taxon>
        <taxon>Streptophyta</taxon>
        <taxon>Embryophyta</taxon>
        <taxon>Tracheophyta</taxon>
        <taxon>Spermatophyta</taxon>
        <taxon>Magnoliopsida</taxon>
        <taxon>eudicotyledons</taxon>
        <taxon>Gunneridae</taxon>
        <taxon>Pentapetalae</taxon>
        <taxon>Caryophyllales</taxon>
        <taxon>Chenopodiaceae</taxon>
        <taxon>Chenopodioideae</taxon>
        <taxon>Atripliceae</taxon>
        <taxon>Chenopodium</taxon>
    </lineage>
</organism>
<comment type="similarity">
    <text evidence="1">Belongs to the plant acyltransferase family.</text>
</comment>
<proteinExistence type="inferred from homology"/>
<dbReference type="OMA" id="NIAGESM"/>
<dbReference type="InterPro" id="IPR023213">
    <property type="entry name" value="CAT-like_dom_sf"/>
</dbReference>
<reference evidence="2" key="2">
    <citation type="submission" date="2021-03" db="UniProtKB">
        <authorList>
            <consortium name="EnsemblPlants"/>
        </authorList>
    </citation>
    <scope>IDENTIFICATION</scope>
</reference>
<evidence type="ECO:0000313" key="3">
    <source>
        <dbReference type="Proteomes" id="UP000596660"/>
    </source>
</evidence>
<reference evidence="2" key="1">
    <citation type="journal article" date="2017" name="Nature">
        <title>The genome of Chenopodium quinoa.</title>
        <authorList>
            <person name="Jarvis D.E."/>
            <person name="Ho Y.S."/>
            <person name="Lightfoot D.J."/>
            <person name="Schmoeckel S.M."/>
            <person name="Li B."/>
            <person name="Borm T.J.A."/>
            <person name="Ohyanagi H."/>
            <person name="Mineta K."/>
            <person name="Michell C.T."/>
            <person name="Saber N."/>
            <person name="Kharbatia N.M."/>
            <person name="Rupper R.R."/>
            <person name="Sharp A.R."/>
            <person name="Dally N."/>
            <person name="Boughton B.A."/>
            <person name="Woo Y.H."/>
            <person name="Gao G."/>
            <person name="Schijlen E.G.W.M."/>
            <person name="Guo X."/>
            <person name="Momin A.A."/>
            <person name="Negrao S."/>
            <person name="Al-Babili S."/>
            <person name="Gehring C."/>
            <person name="Roessner U."/>
            <person name="Jung C."/>
            <person name="Murphy K."/>
            <person name="Arold S.T."/>
            <person name="Gojobori T."/>
            <person name="van der Linden C.G."/>
            <person name="van Loo E.N."/>
            <person name="Jellen E.N."/>
            <person name="Maughan P.J."/>
            <person name="Tester M."/>
        </authorList>
    </citation>
    <scope>NUCLEOTIDE SEQUENCE [LARGE SCALE GENOMIC DNA]</scope>
    <source>
        <strain evidence="2">cv. PI 614886</strain>
    </source>
</reference>
<dbReference type="Pfam" id="PF02458">
    <property type="entry name" value="Transferase"/>
    <property type="match status" value="2"/>
</dbReference>
<dbReference type="AlphaFoldDB" id="A0A803LC77"/>
<dbReference type="Proteomes" id="UP000596660">
    <property type="component" value="Unplaced"/>
</dbReference>
<dbReference type="InterPro" id="IPR050317">
    <property type="entry name" value="Plant_Fungal_Acyltransferase"/>
</dbReference>
<dbReference type="Gramene" id="AUR62009466-RA">
    <property type="protein sequence ID" value="AUR62009466-RA:cds"/>
    <property type="gene ID" value="AUR62009466"/>
</dbReference>
<dbReference type="PANTHER" id="PTHR31642">
    <property type="entry name" value="TRICHOTHECENE 3-O-ACETYLTRANSFERASE"/>
    <property type="match status" value="1"/>
</dbReference>